<proteinExistence type="predicted"/>
<dbReference type="RefSeq" id="WP_296087334.1">
    <property type="nucleotide sequence ID" value="NZ_CAUOSC010000004.1"/>
</dbReference>
<evidence type="ECO:0000313" key="1">
    <source>
        <dbReference type="EMBL" id="MBF0970470.1"/>
    </source>
</evidence>
<accession>A0A929RWB6</accession>
<gene>
    <name evidence="1" type="ORF">HXK21_05455</name>
</gene>
<organism evidence="1 2">
    <name type="scientific">Alloprevotella tannerae</name>
    <dbReference type="NCBI Taxonomy" id="76122"/>
    <lineage>
        <taxon>Bacteria</taxon>
        <taxon>Pseudomonadati</taxon>
        <taxon>Bacteroidota</taxon>
        <taxon>Bacteroidia</taxon>
        <taxon>Bacteroidales</taxon>
        <taxon>Prevotellaceae</taxon>
        <taxon>Alloprevotella</taxon>
    </lineage>
</organism>
<comment type="caution">
    <text evidence="1">The sequence shown here is derived from an EMBL/GenBank/DDBJ whole genome shotgun (WGS) entry which is preliminary data.</text>
</comment>
<evidence type="ECO:0000313" key="2">
    <source>
        <dbReference type="Proteomes" id="UP000704068"/>
    </source>
</evidence>
<dbReference type="AlphaFoldDB" id="A0A929RWB6"/>
<protein>
    <submittedName>
        <fullName evidence="1">Uncharacterized protein</fullName>
    </submittedName>
</protein>
<dbReference type="EMBL" id="JABZGR010000013">
    <property type="protein sequence ID" value="MBF0970470.1"/>
    <property type="molecule type" value="Genomic_DNA"/>
</dbReference>
<name>A0A929RWB6_9BACT</name>
<dbReference type="Proteomes" id="UP000704068">
    <property type="component" value="Unassembled WGS sequence"/>
</dbReference>
<reference evidence="1" key="1">
    <citation type="submission" date="2020-04" db="EMBL/GenBank/DDBJ databases">
        <title>Deep metagenomics examines the oral microbiome during advanced dental caries in children, revealing novel taxa and co-occurrences with host molecules.</title>
        <authorList>
            <person name="Baker J.L."/>
            <person name="Morton J.T."/>
            <person name="Dinis M."/>
            <person name="Alvarez R."/>
            <person name="Tran N.C."/>
            <person name="Knight R."/>
            <person name="Edlund A."/>
        </authorList>
    </citation>
    <scope>NUCLEOTIDE SEQUENCE</scope>
    <source>
        <strain evidence="1">JCVI_34_bin.1</strain>
    </source>
</reference>
<sequence>MKVASNKRPYVKLELRVIKMNHEGMLCSSVSVQENTGFTTGGFTDGGEHNGGDTEW</sequence>